<keyword evidence="3" id="KW-1185">Reference proteome</keyword>
<dbReference type="InterPro" id="IPR036264">
    <property type="entry name" value="Bact_exopeptidase_dim_dom"/>
</dbReference>
<dbReference type="InterPro" id="IPR001160">
    <property type="entry name" value="Peptidase_M20C"/>
</dbReference>
<dbReference type="PANTHER" id="PTHR43501:SF1">
    <property type="entry name" value="CYTOSOL NON-SPECIFIC DIPEPTIDASE"/>
    <property type="match status" value="1"/>
</dbReference>
<dbReference type="RefSeq" id="WP_006696947.1">
    <property type="nucleotide sequence ID" value="NZ_JH376861.1"/>
</dbReference>
<proteinExistence type="predicted"/>
<dbReference type="PIRSF" id="PIRSF016599">
    <property type="entry name" value="Xaa-His_dipept"/>
    <property type="match status" value="1"/>
</dbReference>
<feature type="domain" description="Peptidase M20 dimerisation" evidence="1">
    <location>
        <begin position="204"/>
        <end position="263"/>
    </location>
</feature>
<dbReference type="SUPFAM" id="SSF53187">
    <property type="entry name" value="Zn-dependent exopeptidases"/>
    <property type="match status" value="1"/>
</dbReference>
<dbReference type="PRINTS" id="PR00934">
    <property type="entry name" value="XHISDIPTASE"/>
</dbReference>
<reference evidence="2 3" key="1">
    <citation type="submission" date="2011-08" db="EMBL/GenBank/DDBJ databases">
        <title>The Genome Sequence of Selenomonas noxia F0398.</title>
        <authorList>
            <consortium name="The Broad Institute Genome Sequencing Platform"/>
            <person name="Earl A."/>
            <person name="Ward D."/>
            <person name="Feldgarden M."/>
            <person name="Gevers D."/>
            <person name="Izard J."/>
            <person name="Ganesan A."/>
            <person name="Blanton J.M."/>
            <person name="Baranova O.V."/>
            <person name="Tanner A.C."/>
            <person name="Dewhirst F.E."/>
            <person name="Young S.K."/>
            <person name="Zeng Q."/>
            <person name="Gargeya S."/>
            <person name="Fitzgerald M."/>
            <person name="Haas B."/>
            <person name="Abouelleil A."/>
            <person name="Alvarado L."/>
            <person name="Arachchi H.M."/>
            <person name="Berlin A."/>
            <person name="Brown A."/>
            <person name="Chapman S.B."/>
            <person name="Chen Z."/>
            <person name="Dunbar C."/>
            <person name="Freedman E."/>
            <person name="Gearin G."/>
            <person name="Gellesch M."/>
            <person name="Goldberg J."/>
            <person name="Griggs A."/>
            <person name="Gujja S."/>
            <person name="Heiman D."/>
            <person name="Howarth C."/>
            <person name="Larson L."/>
            <person name="Lui A."/>
            <person name="MacDonald P.J.P."/>
            <person name="Montmayeur A."/>
            <person name="Murphy C."/>
            <person name="Neiman D."/>
            <person name="Pearson M."/>
            <person name="Priest M."/>
            <person name="Roberts A."/>
            <person name="Saif S."/>
            <person name="Shea T."/>
            <person name="Shenoy N."/>
            <person name="Sisk P."/>
            <person name="Stolte C."/>
            <person name="Sykes S."/>
            <person name="Wortman J."/>
            <person name="Nusbaum C."/>
            <person name="Birren B."/>
        </authorList>
    </citation>
    <scope>NUCLEOTIDE SEQUENCE [LARGE SCALE GENOMIC DNA]</scope>
    <source>
        <strain evidence="2 3">F0398</strain>
    </source>
</reference>
<dbReference type="Gene3D" id="3.40.630.10">
    <property type="entry name" value="Zn peptidases"/>
    <property type="match status" value="2"/>
</dbReference>
<accession>A0ABP2MN40</accession>
<dbReference type="Pfam" id="PF07687">
    <property type="entry name" value="M20_dimer"/>
    <property type="match status" value="1"/>
</dbReference>
<dbReference type="PANTHER" id="PTHR43501">
    <property type="entry name" value="CYTOSOL NON-SPECIFIC DIPEPTIDASE"/>
    <property type="match status" value="1"/>
</dbReference>
<evidence type="ECO:0000313" key="3">
    <source>
        <dbReference type="Proteomes" id="UP000003175"/>
    </source>
</evidence>
<organism evidence="2 3">
    <name type="scientific">Selenomonas noxia F0398</name>
    <dbReference type="NCBI Taxonomy" id="702437"/>
    <lineage>
        <taxon>Bacteria</taxon>
        <taxon>Bacillati</taxon>
        <taxon>Bacillota</taxon>
        <taxon>Negativicutes</taxon>
        <taxon>Selenomonadales</taxon>
        <taxon>Selenomonadaceae</taxon>
        <taxon>Selenomonas</taxon>
    </lineage>
</organism>
<name>A0ABP2MN40_9FIRM</name>
<evidence type="ECO:0000259" key="1">
    <source>
        <dbReference type="Pfam" id="PF07687"/>
    </source>
</evidence>
<protein>
    <recommendedName>
        <fullName evidence="1">Peptidase M20 dimerisation domain-containing protein</fullName>
    </recommendedName>
</protein>
<dbReference type="EMBL" id="ADGH01000018">
    <property type="protein sequence ID" value="EHG23478.1"/>
    <property type="molecule type" value="Genomic_DNA"/>
</dbReference>
<dbReference type="NCBIfam" id="TIGR01893">
    <property type="entry name" value="aa-his-dipept"/>
    <property type="match status" value="1"/>
</dbReference>
<dbReference type="InterPro" id="IPR011650">
    <property type="entry name" value="Peptidase_M20_dimer"/>
</dbReference>
<dbReference type="Pfam" id="PF01546">
    <property type="entry name" value="Peptidase_M20"/>
    <property type="match status" value="1"/>
</dbReference>
<sequence length="484" mass="52190">MTDDAKILETVIAEFEALTRIPRPSGHERAVSDYLKKRFAEIGCTVTQDEALNIIADLPAAEGCESAPRTILQGHMDMVCVAEPGVIYDPLSDPIKLQRTEEFLTADGTSLGGDDGIGVAEILTAMQYTEAHGPIRAIVTVDEEQGMTGARHLDAAHLKDASFLINCDSEDYHIMTVGSAGSVNLDFSRMLTRRESNLPAYRIAVAGLLGGHSGERIGDGRGNAIRTLALALQSLEKHGKIELVSFTGGTARNAIPPTAEAIIRTEVGEREIVGVLAGEEKRFRSIYGAADPAMKFAFGAAEHTGRVIGAAEQHALISLLTLLRTGVHDMSRLHADKVETSANLGVLRMDDSEVQVQYFPRSSVNERLDEIIAAAQTMAELTGFSLVVGTQSPAWREREESTLAKIMGEVYSAQNGGAQMTVESIHAGLETSWHAAKNPALDMVSIGVTAHGIHTPEERIEIAAIVPEAKLMMETLRRIAHEKK</sequence>
<dbReference type="SUPFAM" id="SSF55031">
    <property type="entry name" value="Bacterial exopeptidase dimerisation domain"/>
    <property type="match status" value="1"/>
</dbReference>
<gene>
    <name evidence="2" type="ORF">HMPREF9432_01754</name>
</gene>
<evidence type="ECO:0000313" key="2">
    <source>
        <dbReference type="EMBL" id="EHG23478.1"/>
    </source>
</evidence>
<dbReference type="InterPro" id="IPR002933">
    <property type="entry name" value="Peptidase_M20"/>
</dbReference>
<comment type="caution">
    <text evidence="2">The sequence shown here is derived from an EMBL/GenBank/DDBJ whole genome shotgun (WGS) entry which is preliminary data.</text>
</comment>
<dbReference type="Proteomes" id="UP000003175">
    <property type="component" value="Unassembled WGS sequence"/>
</dbReference>